<keyword evidence="4" id="KW-1015">Disulfide bond</keyword>
<dbReference type="PANTHER" id="PTHR47677">
    <property type="entry name" value="CYTOCHROME C OXIDASE ASSEMBLY FACTOR 6"/>
    <property type="match status" value="1"/>
</dbReference>
<dbReference type="InterPro" id="IPR048280">
    <property type="entry name" value="COX6B-like"/>
</dbReference>
<evidence type="ECO:0000256" key="3">
    <source>
        <dbReference type="ARBA" id="ARBA00023128"/>
    </source>
</evidence>
<dbReference type="OrthoDB" id="5545577at2759"/>
<evidence type="ECO:0000313" key="6">
    <source>
        <dbReference type="Proteomes" id="UP000238350"/>
    </source>
</evidence>
<dbReference type="GO" id="GO:0005758">
    <property type="term" value="C:mitochondrial intermembrane space"/>
    <property type="evidence" value="ECO:0007669"/>
    <property type="project" value="TreeGrafter"/>
</dbReference>
<dbReference type="PANTHER" id="PTHR47677:SF1">
    <property type="entry name" value="CYTOCHROME C OXIDASE ASSEMBLY FACTOR 6"/>
    <property type="match status" value="1"/>
</dbReference>
<keyword evidence="6" id="KW-1185">Reference proteome</keyword>
<dbReference type="InterPro" id="IPR048281">
    <property type="entry name" value="COA6_fun"/>
</dbReference>
<comment type="similarity">
    <text evidence="2">Belongs to the cytochrome c oxidase subunit 6B family.</text>
</comment>
<dbReference type="RefSeq" id="XP_024663074.1">
    <property type="nucleotide sequence ID" value="XM_024807306.1"/>
</dbReference>
<dbReference type="GO" id="GO:0033617">
    <property type="term" value="P:mitochondrial respiratory chain complex IV assembly"/>
    <property type="evidence" value="ECO:0007669"/>
    <property type="project" value="TreeGrafter"/>
</dbReference>
<dbReference type="EMBL" id="NDIQ01000001">
    <property type="protein sequence ID" value="PRT53128.1"/>
    <property type="molecule type" value="Genomic_DNA"/>
</dbReference>
<protein>
    <submittedName>
        <fullName evidence="5">Cytochrome c oxidase subunit 6B-like protein new16</fullName>
    </submittedName>
</protein>
<accession>A0A2T0FDP0</accession>
<evidence type="ECO:0000256" key="4">
    <source>
        <dbReference type="ARBA" id="ARBA00023157"/>
    </source>
</evidence>
<organism evidence="5 6">
    <name type="scientific">Wickerhamiella sorbophila</name>
    <dbReference type="NCBI Taxonomy" id="45607"/>
    <lineage>
        <taxon>Eukaryota</taxon>
        <taxon>Fungi</taxon>
        <taxon>Dikarya</taxon>
        <taxon>Ascomycota</taxon>
        <taxon>Saccharomycotina</taxon>
        <taxon>Dipodascomycetes</taxon>
        <taxon>Dipodascales</taxon>
        <taxon>Trichomonascaceae</taxon>
        <taxon>Wickerhamiella</taxon>
    </lineage>
</organism>
<sequence length="105" mass="12438">MGWFSKSPSEPVVVHTKERRKCWEARDEFFACLDSNEIVDAIKDDKKARKACPAQLEKYENSCIETWIEYFKQKRVADHTRQQKIAELEAKGYRPLDTMQVKEVR</sequence>
<evidence type="ECO:0000313" key="5">
    <source>
        <dbReference type="EMBL" id="PRT53128.1"/>
    </source>
</evidence>
<dbReference type="InterPro" id="IPR036549">
    <property type="entry name" value="CX6/COA6-like_sf"/>
</dbReference>
<comment type="caution">
    <text evidence="5">The sequence shown here is derived from an EMBL/GenBank/DDBJ whole genome shotgun (WGS) entry which is preliminary data.</text>
</comment>
<comment type="subcellular location">
    <subcellularLocation>
        <location evidence="1">Mitochondrion</location>
    </subcellularLocation>
</comment>
<reference evidence="5 6" key="1">
    <citation type="submission" date="2017-04" db="EMBL/GenBank/DDBJ databases">
        <title>Genome sequencing of [Candida] sorbophila.</title>
        <authorList>
            <person name="Ahn J.O."/>
        </authorList>
    </citation>
    <scope>NUCLEOTIDE SEQUENCE [LARGE SCALE GENOMIC DNA]</scope>
    <source>
        <strain evidence="5 6">DS02</strain>
    </source>
</reference>
<keyword evidence="3" id="KW-0496">Mitochondrion</keyword>
<dbReference type="GeneID" id="36514497"/>
<dbReference type="Pfam" id="PF02297">
    <property type="entry name" value="COX6B"/>
    <property type="match status" value="1"/>
</dbReference>
<dbReference type="Gene3D" id="1.10.10.140">
    <property type="entry name" value="Cytochrome c oxidase, subunit VIb"/>
    <property type="match status" value="1"/>
</dbReference>
<name>A0A2T0FDP0_9ASCO</name>
<dbReference type="Proteomes" id="UP000238350">
    <property type="component" value="Unassembled WGS sequence"/>
</dbReference>
<dbReference type="AlphaFoldDB" id="A0A2T0FDP0"/>
<evidence type="ECO:0000256" key="1">
    <source>
        <dbReference type="ARBA" id="ARBA00004173"/>
    </source>
</evidence>
<proteinExistence type="inferred from homology"/>
<dbReference type="SUPFAM" id="SSF47694">
    <property type="entry name" value="Cytochrome c oxidase subunit h"/>
    <property type="match status" value="1"/>
</dbReference>
<evidence type="ECO:0000256" key="2">
    <source>
        <dbReference type="ARBA" id="ARBA00006425"/>
    </source>
</evidence>
<dbReference type="STRING" id="45607.A0A2T0FDP0"/>
<gene>
    <name evidence="5" type="ORF">B9G98_00748</name>
</gene>